<dbReference type="AlphaFoldDB" id="A0A7V8JN69"/>
<evidence type="ECO:0000256" key="6">
    <source>
        <dbReference type="PROSITE-ProRule" id="PRU00169"/>
    </source>
</evidence>
<dbReference type="Proteomes" id="UP000487117">
    <property type="component" value="Unassembled WGS sequence"/>
</dbReference>
<keyword evidence="4" id="KW-0808">Transferase</keyword>
<dbReference type="CDD" id="cd16922">
    <property type="entry name" value="HATPase_EvgS-ArcB-TorS-like"/>
    <property type="match status" value="1"/>
</dbReference>
<dbReference type="Pfam" id="PF02518">
    <property type="entry name" value="HATPase_c"/>
    <property type="match status" value="1"/>
</dbReference>
<proteinExistence type="predicted"/>
<dbReference type="SMART" id="SM00388">
    <property type="entry name" value="HisKA"/>
    <property type="match status" value="1"/>
</dbReference>
<evidence type="ECO:0000259" key="9">
    <source>
        <dbReference type="PROSITE" id="PS50110"/>
    </source>
</evidence>
<comment type="caution">
    <text evidence="10">The sequence shown here is derived from an EMBL/GenBank/DDBJ whole genome shotgun (WGS) entry which is preliminary data.</text>
</comment>
<name>A0A7V8JN69_STEMA</name>
<dbReference type="Gene3D" id="3.30.565.10">
    <property type="entry name" value="Histidine kinase-like ATPase, C-terminal domain"/>
    <property type="match status" value="1"/>
</dbReference>
<comment type="catalytic activity">
    <reaction evidence="1">
        <text>ATP + protein L-histidine = ADP + protein N-phospho-L-histidine.</text>
        <dbReference type="EC" id="2.7.13.3"/>
    </reaction>
</comment>
<evidence type="ECO:0000256" key="3">
    <source>
        <dbReference type="ARBA" id="ARBA00022553"/>
    </source>
</evidence>
<dbReference type="Gene3D" id="1.10.287.130">
    <property type="match status" value="1"/>
</dbReference>
<dbReference type="SUPFAM" id="SSF55874">
    <property type="entry name" value="ATPase domain of HSP90 chaperone/DNA topoisomerase II/histidine kinase"/>
    <property type="match status" value="1"/>
</dbReference>
<evidence type="ECO:0000256" key="1">
    <source>
        <dbReference type="ARBA" id="ARBA00000085"/>
    </source>
</evidence>
<dbReference type="InterPro" id="IPR005467">
    <property type="entry name" value="His_kinase_dom"/>
</dbReference>
<feature type="chain" id="PRO_5031163218" description="histidine kinase" evidence="7">
    <location>
        <begin position="24"/>
        <end position="789"/>
    </location>
</feature>
<feature type="modified residue" description="4-aspartylphosphate" evidence="6">
    <location>
        <position position="607"/>
    </location>
</feature>
<dbReference type="CDD" id="cd17546">
    <property type="entry name" value="REC_hyHK_CKI1_RcsC-like"/>
    <property type="match status" value="1"/>
</dbReference>
<dbReference type="InterPro" id="IPR001789">
    <property type="entry name" value="Sig_transdc_resp-reg_receiver"/>
</dbReference>
<evidence type="ECO:0000256" key="2">
    <source>
        <dbReference type="ARBA" id="ARBA00012438"/>
    </source>
</evidence>
<evidence type="ECO:0000313" key="11">
    <source>
        <dbReference type="Proteomes" id="UP000487117"/>
    </source>
</evidence>
<dbReference type="GO" id="GO:0000155">
    <property type="term" value="F:phosphorelay sensor kinase activity"/>
    <property type="evidence" value="ECO:0007669"/>
    <property type="project" value="InterPro"/>
</dbReference>
<dbReference type="SUPFAM" id="SSF47384">
    <property type="entry name" value="Homodimeric domain of signal transducing histidine kinase"/>
    <property type="match status" value="1"/>
</dbReference>
<dbReference type="InterPro" id="IPR036097">
    <property type="entry name" value="HisK_dim/P_sf"/>
</dbReference>
<sequence>MSPRGALAALLGTALVIAASVHADVADRSWLPGSQASIALDPAQRPLLGDGDPRRAPASVTEGYARLVARQTGLHFVTHPQPDAGAALAAVCTERADLVLALLLDPLDPLPCHDLTVARDFMQAASLLAVRRDSGGPRHLHQLKPDALLAVVEGGAYPAWLRDHFPHIRQLRLPDMSTVLGAVESGIATAAIGIDGVMVPLVCGPFSTTLEAHRLLDPAPARLTLRARAQDHALMARINHGLTAAPSADHARMMALWSRTSATMTTDALLLALKRHHGLLAANVTTIAALMLGIACQLRRAQLQAMAESAHKSRFIGMMSHEVRNSAQAVMASIDLLGHSALQKEQRELVSAAGAAGDALRGLLNRSMDFARMSAGQLQPQPRACDLRALAEQALLAIGPGASRKGLRTTLRLAPDPLPVVQVDPHCLRQILDNLLGNAVKFTDTGSIDVRLELDPADAPAWLRLDVVDSGVGIEPAQLTERFTAFRQGEAGRQRGGSGLGLTISQELARLMGGDISVRSVRGHGSCFTLRVPVAAADDTPLPAAEAPANGRALCGLRVALVEDYDLNRDVIARQLRQHGAAVSTFGDGPSALAGVAAQPAELVLLDIGMDGMDGYQLARAIRALDGTGRVRPRILALSADTCPEHQRRCQAAGMDGNLSKPLHLPALLALLGAPTDSTAETGATDDVPTHAYLDAISTELPGLLEAIRQCDATGLRHRAHRLQGLAQMLGETAWSEMASDLWELAVEAPAGRRGHDTLDWADAQRLAVQLASQHAARQHPQVPPAAQS</sequence>
<gene>
    <name evidence="10" type="primary">evgS</name>
    <name evidence="10" type="ORF">GAK31_00403</name>
</gene>
<keyword evidence="5" id="KW-0418">Kinase</keyword>
<dbReference type="PROSITE" id="PS50110">
    <property type="entry name" value="RESPONSE_REGULATORY"/>
    <property type="match status" value="1"/>
</dbReference>
<dbReference type="SUPFAM" id="SSF52172">
    <property type="entry name" value="CheY-like"/>
    <property type="match status" value="1"/>
</dbReference>
<dbReference type="PROSITE" id="PS50109">
    <property type="entry name" value="HIS_KIN"/>
    <property type="match status" value="1"/>
</dbReference>
<dbReference type="SMART" id="SM00387">
    <property type="entry name" value="HATPase_c"/>
    <property type="match status" value="1"/>
</dbReference>
<dbReference type="EMBL" id="WNDS01000001">
    <property type="protein sequence ID" value="KAF1017144.1"/>
    <property type="molecule type" value="Genomic_DNA"/>
</dbReference>
<dbReference type="InterPro" id="IPR011006">
    <property type="entry name" value="CheY-like_superfamily"/>
</dbReference>
<evidence type="ECO:0000256" key="5">
    <source>
        <dbReference type="ARBA" id="ARBA00022777"/>
    </source>
</evidence>
<dbReference type="Pfam" id="PF00072">
    <property type="entry name" value="Response_reg"/>
    <property type="match status" value="1"/>
</dbReference>
<dbReference type="SUPFAM" id="SSF53850">
    <property type="entry name" value="Periplasmic binding protein-like II"/>
    <property type="match status" value="1"/>
</dbReference>
<dbReference type="Gene3D" id="3.40.190.10">
    <property type="entry name" value="Periplasmic binding protein-like II"/>
    <property type="match status" value="2"/>
</dbReference>
<evidence type="ECO:0000256" key="4">
    <source>
        <dbReference type="ARBA" id="ARBA00022679"/>
    </source>
</evidence>
<organism evidence="10 11">
    <name type="scientific">Stenotrophomonas maltophilia</name>
    <name type="common">Pseudomonas maltophilia</name>
    <name type="synonym">Xanthomonas maltophilia</name>
    <dbReference type="NCBI Taxonomy" id="40324"/>
    <lineage>
        <taxon>Bacteria</taxon>
        <taxon>Pseudomonadati</taxon>
        <taxon>Pseudomonadota</taxon>
        <taxon>Gammaproteobacteria</taxon>
        <taxon>Lysobacterales</taxon>
        <taxon>Lysobacteraceae</taxon>
        <taxon>Stenotrophomonas</taxon>
        <taxon>Stenotrophomonas maltophilia group</taxon>
    </lineage>
</organism>
<dbReference type="PANTHER" id="PTHR43047">
    <property type="entry name" value="TWO-COMPONENT HISTIDINE PROTEIN KINASE"/>
    <property type="match status" value="1"/>
</dbReference>
<keyword evidence="7" id="KW-0732">Signal</keyword>
<feature type="signal peptide" evidence="7">
    <location>
        <begin position="1"/>
        <end position="23"/>
    </location>
</feature>
<dbReference type="Gene3D" id="3.40.50.2300">
    <property type="match status" value="1"/>
</dbReference>
<evidence type="ECO:0000313" key="10">
    <source>
        <dbReference type="EMBL" id="KAF1017144.1"/>
    </source>
</evidence>
<protein>
    <recommendedName>
        <fullName evidence="2">histidine kinase</fullName>
        <ecNumber evidence="2">2.7.13.3</ecNumber>
    </recommendedName>
</protein>
<feature type="domain" description="Response regulatory" evidence="9">
    <location>
        <begin position="558"/>
        <end position="676"/>
    </location>
</feature>
<dbReference type="InterPro" id="IPR036641">
    <property type="entry name" value="HPT_dom_sf"/>
</dbReference>
<dbReference type="InterPro" id="IPR003594">
    <property type="entry name" value="HATPase_dom"/>
</dbReference>
<dbReference type="EC" id="2.7.13.3" evidence="2"/>
<dbReference type="CDD" id="cd00082">
    <property type="entry name" value="HisKA"/>
    <property type="match status" value="1"/>
</dbReference>
<dbReference type="SMART" id="SM00448">
    <property type="entry name" value="REC"/>
    <property type="match status" value="1"/>
</dbReference>
<dbReference type="PRINTS" id="PR00344">
    <property type="entry name" value="BCTRLSENSOR"/>
</dbReference>
<feature type="domain" description="Histidine kinase" evidence="8">
    <location>
        <begin position="318"/>
        <end position="536"/>
    </location>
</feature>
<reference evidence="11" key="1">
    <citation type="journal article" date="2020" name="MBio">
        <title>Horizontal gene transfer to a defensive symbiont with a reduced genome amongst a multipartite beetle microbiome.</title>
        <authorList>
            <person name="Waterworth S.C."/>
            <person name="Florez L.V."/>
            <person name="Rees E.R."/>
            <person name="Hertweck C."/>
            <person name="Kaltenpoth M."/>
            <person name="Kwan J.C."/>
        </authorList>
    </citation>
    <scope>NUCLEOTIDE SEQUENCE [LARGE SCALE GENOMIC DNA]</scope>
</reference>
<dbReference type="Pfam" id="PF00512">
    <property type="entry name" value="HisKA"/>
    <property type="match status" value="1"/>
</dbReference>
<dbReference type="PANTHER" id="PTHR43047:SF78">
    <property type="entry name" value="SENSORY_REGULATORY PROTEIN RPFC"/>
    <property type="match status" value="1"/>
</dbReference>
<dbReference type="InterPro" id="IPR003661">
    <property type="entry name" value="HisK_dim/P_dom"/>
</dbReference>
<evidence type="ECO:0000259" key="8">
    <source>
        <dbReference type="PROSITE" id="PS50109"/>
    </source>
</evidence>
<dbReference type="InterPro" id="IPR004358">
    <property type="entry name" value="Sig_transdc_His_kin-like_C"/>
</dbReference>
<evidence type="ECO:0000256" key="7">
    <source>
        <dbReference type="SAM" id="SignalP"/>
    </source>
</evidence>
<accession>A0A7V8JN69</accession>
<dbReference type="InterPro" id="IPR036890">
    <property type="entry name" value="HATPase_C_sf"/>
</dbReference>
<dbReference type="SUPFAM" id="SSF47226">
    <property type="entry name" value="Histidine-containing phosphotransfer domain, HPT domain"/>
    <property type="match status" value="1"/>
</dbReference>
<keyword evidence="3 6" id="KW-0597">Phosphoprotein</keyword>